<organism evidence="1 2">
    <name type="scientific">Sediminitomix flava</name>
    <dbReference type="NCBI Taxonomy" id="379075"/>
    <lineage>
        <taxon>Bacteria</taxon>
        <taxon>Pseudomonadati</taxon>
        <taxon>Bacteroidota</taxon>
        <taxon>Cytophagia</taxon>
        <taxon>Cytophagales</taxon>
        <taxon>Flammeovirgaceae</taxon>
        <taxon>Sediminitomix</taxon>
    </lineage>
</organism>
<accession>A0A315ZXX8</accession>
<dbReference type="RefSeq" id="WP_109618917.1">
    <property type="nucleotide sequence ID" value="NZ_QGDO01000003.1"/>
</dbReference>
<comment type="caution">
    <text evidence="1">The sequence shown here is derived from an EMBL/GenBank/DDBJ whole genome shotgun (WGS) entry which is preliminary data.</text>
</comment>
<gene>
    <name evidence="1" type="ORF">BC781_103438</name>
</gene>
<dbReference type="EMBL" id="QGDO01000003">
    <property type="protein sequence ID" value="PWJ42187.1"/>
    <property type="molecule type" value="Genomic_DNA"/>
</dbReference>
<dbReference type="InterPro" id="IPR011990">
    <property type="entry name" value="TPR-like_helical_dom_sf"/>
</dbReference>
<dbReference type="OrthoDB" id="9766256at2"/>
<dbReference type="AlphaFoldDB" id="A0A315ZXX8"/>
<reference evidence="1 2" key="1">
    <citation type="submission" date="2018-03" db="EMBL/GenBank/DDBJ databases">
        <title>Genomic Encyclopedia of Archaeal and Bacterial Type Strains, Phase II (KMG-II): from individual species to whole genera.</title>
        <authorList>
            <person name="Goeker M."/>
        </authorList>
    </citation>
    <scope>NUCLEOTIDE SEQUENCE [LARGE SCALE GENOMIC DNA]</scope>
    <source>
        <strain evidence="1 2">DSM 28229</strain>
    </source>
</reference>
<evidence type="ECO:0000313" key="1">
    <source>
        <dbReference type="EMBL" id="PWJ42187.1"/>
    </source>
</evidence>
<dbReference type="Proteomes" id="UP000245535">
    <property type="component" value="Unassembled WGS sequence"/>
</dbReference>
<name>A0A315ZXX8_SEDFL</name>
<sequence length="619" mass="69002">MNIKKYILGTALAATTLFSCTDGFDEMNENPWTGNDLDVKHQFTYTQLKMFASGHEGFRGNLIMTGPYAGNTANLYSTGIGFGLSDSYTNATWELIYGDVMKNLVDAMGRLEAEGGQDDKIAQFRIVKVVNLLRATLLYGDIPYFDAGKGYSDLIYYPKYDRQEDILKDMVNELRESRDLLAASGSEIFTYDLYDSGVAGPTKYIKLANSLLMRIGLTMSEADATEGASIFQEAYTNDGGYISNWGEAVYVRHVEDGGPWGQHVNGTGVAIEGQVGGFSYGYMSEKALKSMQEKEDPRIFRLVSHLTYESGISKSMTDVAKYRDFDPFAQAGEDGEFKRVHYRGVRMGDRGDGNRGLYYKPSEEKVYHASYWVNQNTDYKFEEGGQFATLAGLSPATFNRLTPTMVMGADEVQFMIAEAANIGYIGADARSAFQAGIEFALSKYDAMPYPGKETEQTYEALYISQTNPSYNHETAVSNYIQNAMDRYDAASDKREEIIYEHWMADLGDGYKSYEIWNRTHMPSMVVPDINAAGEDYVELASFEGDPTIDHDLDPIGSESIHLHTGGVTDGIRPSRFPYPNRELTVNSANADEAMQRQRSESGTGAATNFIAVKQWYSHK</sequence>
<protein>
    <submittedName>
        <fullName evidence="1">SusD-like starch-binding protein associating with outer membrane</fullName>
    </submittedName>
</protein>
<dbReference type="PROSITE" id="PS51257">
    <property type="entry name" value="PROKAR_LIPOPROTEIN"/>
    <property type="match status" value="1"/>
</dbReference>
<dbReference type="Gene3D" id="1.25.40.390">
    <property type="match status" value="2"/>
</dbReference>
<proteinExistence type="predicted"/>
<keyword evidence="2" id="KW-1185">Reference proteome</keyword>
<evidence type="ECO:0000313" key="2">
    <source>
        <dbReference type="Proteomes" id="UP000245535"/>
    </source>
</evidence>
<dbReference type="Pfam" id="PF12771">
    <property type="entry name" value="SusD-like_2"/>
    <property type="match status" value="1"/>
</dbReference>
<dbReference type="InterPro" id="IPR041662">
    <property type="entry name" value="SusD-like_2"/>
</dbReference>
<dbReference type="SUPFAM" id="SSF48452">
    <property type="entry name" value="TPR-like"/>
    <property type="match status" value="1"/>
</dbReference>